<feature type="disulfide bond" description="Alternate" evidence="14">
    <location>
        <begin position="103"/>
        <end position="200"/>
    </location>
</feature>
<dbReference type="InterPro" id="IPR004506">
    <property type="entry name" value="MnmA-like"/>
</dbReference>
<dbReference type="GO" id="GO:0005524">
    <property type="term" value="F:ATP binding"/>
    <property type="evidence" value="ECO:0007669"/>
    <property type="project" value="UniProtKB-KW"/>
</dbReference>
<feature type="region of interest" description="Interaction with tRNA" evidence="14">
    <location>
        <begin position="313"/>
        <end position="314"/>
    </location>
</feature>
<feature type="domain" description="tRNA-specific 2-thiouridylase MnmA-like central" evidence="16">
    <location>
        <begin position="208"/>
        <end position="276"/>
    </location>
</feature>
<evidence type="ECO:0000256" key="2">
    <source>
        <dbReference type="ARBA" id="ARBA00006191"/>
    </source>
</evidence>
<dbReference type="HOGENOM" id="CLU_035188_1_0_6"/>
<feature type="region of interest" description="Interaction with target base in tRNA" evidence="14">
    <location>
        <begin position="98"/>
        <end position="100"/>
    </location>
</feature>
<feature type="site" description="Interaction with tRNA" evidence="14">
    <location>
        <position position="129"/>
    </location>
</feature>
<evidence type="ECO:0000256" key="14">
    <source>
        <dbReference type="HAMAP-Rule" id="MF_00144"/>
    </source>
</evidence>
<evidence type="ECO:0000256" key="10">
    <source>
        <dbReference type="ARBA" id="ARBA00022840"/>
    </source>
</evidence>
<evidence type="ECO:0000313" key="17">
    <source>
        <dbReference type="EMBL" id="AHG60119.1"/>
    </source>
</evidence>
<dbReference type="PANTHER" id="PTHR11933:SF5">
    <property type="entry name" value="MITOCHONDRIAL TRNA-SPECIFIC 2-THIOURIDYLASE 1"/>
    <property type="match status" value="1"/>
</dbReference>
<evidence type="ECO:0000259" key="15">
    <source>
        <dbReference type="Pfam" id="PF20258"/>
    </source>
</evidence>
<evidence type="ECO:0000313" key="18">
    <source>
        <dbReference type="Proteomes" id="UP000019087"/>
    </source>
</evidence>
<dbReference type="NCBIfam" id="TIGR00420">
    <property type="entry name" value="trmU"/>
    <property type="match status" value="1"/>
</dbReference>
<dbReference type="RefSeq" id="WP_025368901.1">
    <property type="nucleotide sequence ID" value="NZ_CP002697.1"/>
</dbReference>
<dbReference type="Gene3D" id="3.40.50.620">
    <property type="entry name" value="HUPs"/>
    <property type="match status" value="1"/>
</dbReference>
<keyword evidence="12 14" id="KW-1015">Disulfide bond</keyword>
<dbReference type="Pfam" id="PF03054">
    <property type="entry name" value="tRNA_Me_trans"/>
    <property type="match status" value="1"/>
</dbReference>
<dbReference type="InterPro" id="IPR014729">
    <property type="entry name" value="Rossmann-like_a/b/a_fold"/>
</dbReference>
<keyword evidence="5 14" id="KW-0963">Cytoplasm</keyword>
<feature type="binding site" evidence="14">
    <location>
        <begin position="12"/>
        <end position="19"/>
    </location>
    <ligand>
        <name>ATP</name>
        <dbReference type="ChEBI" id="CHEBI:30616"/>
    </ligand>
</feature>
<feature type="active site" description="Nucleophile" evidence="14">
    <location>
        <position position="103"/>
    </location>
</feature>
<dbReference type="Gene3D" id="2.30.30.280">
    <property type="entry name" value="Adenine nucleotide alpha hydrolases-like domains"/>
    <property type="match status" value="1"/>
</dbReference>
<dbReference type="GO" id="GO:0002143">
    <property type="term" value="P:tRNA wobble position uridine thiolation"/>
    <property type="evidence" value="ECO:0007669"/>
    <property type="project" value="TreeGrafter"/>
</dbReference>
<evidence type="ECO:0000256" key="13">
    <source>
        <dbReference type="ARBA" id="ARBA00051542"/>
    </source>
</evidence>
<feature type="domain" description="tRNA-specific 2-thiouridylase MnmA-like C-terminal" evidence="15">
    <location>
        <begin position="287"/>
        <end position="362"/>
    </location>
</feature>
<keyword evidence="8 14" id="KW-0819">tRNA processing</keyword>
<dbReference type="Gene3D" id="2.40.30.10">
    <property type="entry name" value="Translation factors"/>
    <property type="match status" value="1"/>
</dbReference>
<comment type="subunit">
    <text evidence="14">Interacts with TusE.</text>
</comment>
<dbReference type="Proteomes" id="UP000019087">
    <property type="component" value="Chromosome"/>
</dbReference>
<name>W0P058_BUCMP</name>
<organism evidence="17 18">
    <name type="scientific">Buchnera aphidicola str. USDA</name>
    <name type="common">Myzus persicae</name>
    <dbReference type="NCBI Taxonomy" id="1009856"/>
    <lineage>
        <taxon>Bacteria</taxon>
        <taxon>Pseudomonadati</taxon>
        <taxon>Pseudomonadota</taxon>
        <taxon>Gammaproteobacteria</taxon>
        <taxon>Enterobacterales</taxon>
        <taxon>Erwiniaceae</taxon>
        <taxon>Buchnera</taxon>
    </lineage>
</organism>
<evidence type="ECO:0000256" key="8">
    <source>
        <dbReference type="ARBA" id="ARBA00022694"/>
    </source>
</evidence>
<feature type="active site" description="Cysteine persulfide intermediate" evidence="14">
    <location>
        <position position="200"/>
    </location>
</feature>
<dbReference type="InterPro" id="IPR046884">
    <property type="entry name" value="MnmA-like_central"/>
</dbReference>
<keyword evidence="6 14" id="KW-0820">tRNA-binding</keyword>
<sequence>MIIRKNKKIIVAMSGGVDSSVTAWILKNKKYEVEGIFMKNWEEDDTEEYCNSAKDLFDAINVCKKLNIYLHKINLSEEYWETVFKDFLNQHKQGKTPNPDILCNKEIKFKCLFNYAIQELKANYFATGHYARIKRKNKQYFLLKGIDVKKDQTYFLYTLNDIQLEKILFPLGDLKKKEVRRIAEKINLEVANKKDSTGICFIEPKKIKKFLNRYLDDKKGDIVTTSGKIIGEHNGLFYYTLGQRKGLRIGGIKGQYNIPWYVVDKKIKKNILVVAQGSYNKHLMSIGLIAKNIHWINSKNKIIYPFSCMIKTRYHQKDINCSIEYLNNTHIKIIFQNPVPAVTPGQSVVLYLSEVCMGGGIIESRLPLL</sequence>
<dbReference type="SUPFAM" id="SSF52402">
    <property type="entry name" value="Adenine nucleotide alpha hydrolases-like"/>
    <property type="match status" value="1"/>
</dbReference>
<dbReference type="GO" id="GO:0103016">
    <property type="term" value="F:tRNA-uridine 2-sulfurtransferase activity"/>
    <property type="evidence" value="ECO:0007669"/>
    <property type="project" value="UniProtKB-EC"/>
</dbReference>
<dbReference type="PATRIC" id="fig|1009856.3.peg.252"/>
<feature type="region of interest" description="Interaction with tRNA" evidence="14">
    <location>
        <begin position="150"/>
        <end position="152"/>
    </location>
</feature>
<dbReference type="FunFam" id="2.30.30.280:FF:000001">
    <property type="entry name" value="tRNA-specific 2-thiouridylase MnmA"/>
    <property type="match status" value="1"/>
</dbReference>
<comment type="catalytic activity">
    <reaction evidence="13 14">
        <text>S-sulfanyl-L-cysteinyl-[protein] + uridine(34) in tRNA + AH2 + ATP = 2-thiouridine(34) in tRNA + L-cysteinyl-[protein] + A + AMP + diphosphate + H(+)</text>
        <dbReference type="Rhea" id="RHEA:47032"/>
        <dbReference type="Rhea" id="RHEA-COMP:10131"/>
        <dbReference type="Rhea" id="RHEA-COMP:11726"/>
        <dbReference type="Rhea" id="RHEA-COMP:11727"/>
        <dbReference type="Rhea" id="RHEA-COMP:11728"/>
        <dbReference type="ChEBI" id="CHEBI:13193"/>
        <dbReference type="ChEBI" id="CHEBI:15378"/>
        <dbReference type="ChEBI" id="CHEBI:17499"/>
        <dbReference type="ChEBI" id="CHEBI:29950"/>
        <dbReference type="ChEBI" id="CHEBI:30616"/>
        <dbReference type="ChEBI" id="CHEBI:33019"/>
        <dbReference type="ChEBI" id="CHEBI:61963"/>
        <dbReference type="ChEBI" id="CHEBI:65315"/>
        <dbReference type="ChEBI" id="CHEBI:87170"/>
        <dbReference type="ChEBI" id="CHEBI:456215"/>
        <dbReference type="EC" id="2.8.1.13"/>
    </reaction>
</comment>
<comment type="function">
    <text evidence="14">Catalyzes the 2-thiolation of uridine at the wobble position (U34) of tRNA(Lys), tRNA(Glu) and tRNA(Gln), leading to the formation of s(2)U34, the first step of tRNA-mnm(5)s(2)U34 synthesis. Sulfur is provided by IscS, via a sulfur-relay system. Binds ATP and its substrate tRNAs.</text>
</comment>
<keyword evidence="7 14" id="KW-0808">Transferase</keyword>
<accession>W0P058</accession>
<dbReference type="CDD" id="cd01998">
    <property type="entry name" value="MnmA_TRMU-like"/>
    <property type="match status" value="1"/>
</dbReference>
<evidence type="ECO:0000256" key="3">
    <source>
        <dbReference type="ARBA" id="ARBA00011949"/>
    </source>
</evidence>
<evidence type="ECO:0000256" key="6">
    <source>
        <dbReference type="ARBA" id="ARBA00022555"/>
    </source>
</evidence>
<dbReference type="GO" id="GO:0000049">
    <property type="term" value="F:tRNA binding"/>
    <property type="evidence" value="ECO:0007669"/>
    <property type="project" value="UniProtKB-KW"/>
</dbReference>
<dbReference type="NCBIfam" id="NF001138">
    <property type="entry name" value="PRK00143.1"/>
    <property type="match status" value="1"/>
</dbReference>
<dbReference type="FunFam" id="3.40.50.620:FF:000004">
    <property type="entry name" value="tRNA-specific 2-thiouridylase MnmA"/>
    <property type="match status" value="1"/>
</dbReference>
<evidence type="ECO:0000256" key="11">
    <source>
        <dbReference type="ARBA" id="ARBA00022884"/>
    </source>
</evidence>
<dbReference type="KEGG" id="bapu:BUMPUSDA_CDS00335"/>
<dbReference type="GO" id="GO:0005737">
    <property type="term" value="C:cytoplasm"/>
    <property type="evidence" value="ECO:0007669"/>
    <property type="project" value="UniProtKB-SubCell"/>
</dbReference>
<keyword evidence="11 14" id="KW-0694">RNA-binding</keyword>
<feature type="binding site" evidence="14">
    <location>
        <position position="128"/>
    </location>
    <ligand>
        <name>ATP</name>
        <dbReference type="ChEBI" id="CHEBI:30616"/>
    </ligand>
</feature>
<evidence type="ECO:0000256" key="5">
    <source>
        <dbReference type="ARBA" id="ARBA00022490"/>
    </source>
</evidence>
<dbReference type="EMBL" id="CP002697">
    <property type="protein sequence ID" value="AHG60119.1"/>
    <property type="molecule type" value="Genomic_DNA"/>
</dbReference>
<dbReference type="EC" id="2.8.1.13" evidence="3 14"/>
<keyword evidence="10 14" id="KW-0067">ATP-binding</keyword>
<dbReference type="AlphaFoldDB" id="W0P058"/>
<feature type="binding site" evidence="14">
    <location>
        <position position="38"/>
    </location>
    <ligand>
        <name>ATP</name>
        <dbReference type="ChEBI" id="CHEBI:30616"/>
    </ligand>
</feature>
<evidence type="ECO:0000256" key="1">
    <source>
        <dbReference type="ARBA" id="ARBA00004496"/>
    </source>
</evidence>
<proteinExistence type="inferred from homology"/>
<evidence type="ECO:0000259" key="16">
    <source>
        <dbReference type="Pfam" id="PF20259"/>
    </source>
</evidence>
<keyword evidence="9 14" id="KW-0547">Nucleotide-binding</keyword>
<dbReference type="InterPro" id="IPR046885">
    <property type="entry name" value="MnmA-like_C"/>
</dbReference>
<dbReference type="Pfam" id="PF20259">
    <property type="entry name" value="tRNA_Me_trans_M"/>
    <property type="match status" value="1"/>
</dbReference>
<feature type="site" description="Interaction with tRNA" evidence="14">
    <location>
        <position position="346"/>
    </location>
</feature>
<protein>
    <recommendedName>
        <fullName evidence="4 14">tRNA-specific 2-thiouridylase MnmA</fullName>
        <ecNumber evidence="3 14">2.8.1.13</ecNumber>
    </recommendedName>
</protein>
<evidence type="ECO:0000256" key="9">
    <source>
        <dbReference type="ARBA" id="ARBA00022741"/>
    </source>
</evidence>
<evidence type="ECO:0000256" key="7">
    <source>
        <dbReference type="ARBA" id="ARBA00022679"/>
    </source>
</evidence>
<comment type="similarity">
    <text evidence="2 14">Belongs to the MnmA/TRMU family.</text>
</comment>
<dbReference type="HAMAP" id="MF_00144">
    <property type="entry name" value="tRNA_thiouridyl_MnmA"/>
    <property type="match status" value="1"/>
</dbReference>
<dbReference type="Pfam" id="PF20258">
    <property type="entry name" value="tRNA_Me_trans_C"/>
    <property type="match status" value="1"/>
</dbReference>
<evidence type="ECO:0000256" key="12">
    <source>
        <dbReference type="ARBA" id="ARBA00023157"/>
    </source>
</evidence>
<dbReference type="FunFam" id="2.40.30.10:FF:000023">
    <property type="entry name" value="tRNA-specific 2-thiouridylase MnmA"/>
    <property type="match status" value="1"/>
</dbReference>
<dbReference type="PANTHER" id="PTHR11933">
    <property type="entry name" value="TRNA 5-METHYLAMINOMETHYL-2-THIOURIDYLATE -METHYLTRANSFERASE"/>
    <property type="match status" value="1"/>
</dbReference>
<comment type="subcellular location">
    <subcellularLocation>
        <location evidence="1 14">Cytoplasm</location>
    </subcellularLocation>
</comment>
<evidence type="ECO:0000256" key="4">
    <source>
        <dbReference type="ARBA" id="ARBA00013805"/>
    </source>
</evidence>
<dbReference type="InterPro" id="IPR023382">
    <property type="entry name" value="MnmA-like_central_sf"/>
</dbReference>
<reference evidence="17 18" key="1">
    <citation type="journal article" date="2013" name="BMC Genomics">
        <title>Comparative analysis of genome sequences from four strains of the Buchnera aphidicola Mp endosymbion of the green peach aphid, Myzus persicae.</title>
        <authorList>
            <person name="Jiang Z."/>
            <person name="Jones D.H."/>
            <person name="Khuri S."/>
            <person name="Tsinoremas N.F."/>
            <person name="Wyss T."/>
            <person name="Jander G."/>
            <person name="Wilson A.C."/>
        </authorList>
    </citation>
    <scope>NUCLEOTIDE SEQUENCE [LARGE SCALE GENOMIC DNA]</scope>
    <source>
        <strain evidence="18">str. USDA (Myzus persicae)</strain>
    </source>
</reference>
<gene>
    <name evidence="17" type="primary">mnma</name>
    <name evidence="14" type="synonym">mnmA</name>
    <name evidence="17" type="ORF">BUMPUSDA_CDS00335</name>
</gene>